<dbReference type="SUPFAM" id="SSF48576">
    <property type="entry name" value="Terpenoid synthases"/>
    <property type="match status" value="1"/>
</dbReference>
<dbReference type="PANTHER" id="PTHR43281:SF6">
    <property type="entry name" value="HETERODIMERIC GERANYLGERANYL PYROPHOSPHATE SYNTHASE SMALL SUBUNIT, CHLOROPLASTIC-LIKE"/>
    <property type="match status" value="1"/>
</dbReference>
<evidence type="ECO:0000256" key="1">
    <source>
        <dbReference type="ARBA" id="ARBA00001946"/>
    </source>
</evidence>
<dbReference type="InterPro" id="IPR008949">
    <property type="entry name" value="Isoprenoid_synthase_dom_sf"/>
</dbReference>
<dbReference type="Pfam" id="PF00348">
    <property type="entry name" value="polyprenyl_synt"/>
    <property type="match status" value="1"/>
</dbReference>
<comment type="similarity">
    <text evidence="2 5">Belongs to the FPP/GGPP synthase family.</text>
</comment>
<dbReference type="GO" id="GO:0008299">
    <property type="term" value="P:isoprenoid biosynthetic process"/>
    <property type="evidence" value="ECO:0007669"/>
    <property type="project" value="InterPro"/>
</dbReference>
<dbReference type="AlphaFoldDB" id="A0AAV8SRP4"/>
<proteinExistence type="inferred from homology"/>
<accession>A0AAV8SRP4</accession>
<protein>
    <submittedName>
        <fullName evidence="7">Uncharacterized protein</fullName>
    </submittedName>
</protein>
<dbReference type="InterPro" id="IPR000092">
    <property type="entry name" value="Polyprenyl_synt"/>
</dbReference>
<comment type="caution">
    <text evidence="7">The sequence shown here is derived from an EMBL/GenBank/DDBJ whole genome shotgun (WGS) entry which is preliminary data.</text>
</comment>
<evidence type="ECO:0000256" key="6">
    <source>
        <dbReference type="SAM" id="SignalP"/>
    </source>
</evidence>
<keyword evidence="3" id="KW-0479">Metal-binding</keyword>
<keyword evidence="5" id="KW-0808">Transferase</keyword>
<dbReference type="Gene3D" id="1.10.600.10">
    <property type="entry name" value="Farnesyl Diphosphate Synthase"/>
    <property type="match status" value="1"/>
</dbReference>
<evidence type="ECO:0000313" key="8">
    <source>
        <dbReference type="Proteomes" id="UP001159364"/>
    </source>
</evidence>
<comment type="cofactor">
    <cofactor evidence="1">
        <name>Mg(2+)</name>
        <dbReference type="ChEBI" id="CHEBI:18420"/>
    </cofactor>
</comment>
<dbReference type="Proteomes" id="UP001159364">
    <property type="component" value="Linkage Group LG09"/>
</dbReference>
<feature type="signal peptide" evidence="6">
    <location>
        <begin position="1"/>
        <end position="18"/>
    </location>
</feature>
<evidence type="ECO:0000256" key="4">
    <source>
        <dbReference type="ARBA" id="ARBA00022842"/>
    </source>
</evidence>
<dbReference type="GO" id="GO:0004659">
    <property type="term" value="F:prenyltransferase activity"/>
    <property type="evidence" value="ECO:0007669"/>
    <property type="project" value="InterPro"/>
</dbReference>
<reference evidence="7 8" key="1">
    <citation type="submission" date="2021-09" db="EMBL/GenBank/DDBJ databases">
        <title>Genomic insights and catalytic innovation underlie evolution of tropane alkaloids biosynthesis.</title>
        <authorList>
            <person name="Wang Y.-J."/>
            <person name="Tian T."/>
            <person name="Huang J.-P."/>
            <person name="Huang S.-X."/>
        </authorList>
    </citation>
    <scope>NUCLEOTIDE SEQUENCE [LARGE SCALE GENOMIC DNA]</scope>
    <source>
        <strain evidence="7">KIB-2018</strain>
        <tissue evidence="7">Leaf</tissue>
    </source>
</reference>
<dbReference type="EMBL" id="JAIWQS010000009">
    <property type="protein sequence ID" value="KAJ8754638.1"/>
    <property type="molecule type" value="Genomic_DNA"/>
</dbReference>
<feature type="chain" id="PRO_5043485322" evidence="6">
    <location>
        <begin position="19"/>
        <end position="318"/>
    </location>
</feature>
<name>A0AAV8SRP4_9ROSI</name>
<sequence>MNTTAVFISVIHMAGALSACIFGTLPRSNPIQRAVTGSSSPMSLSQCQPYWTSIDGDIDAHLKHAIPIRSPLSVFEPMHRLTFSAPYTTAPALCIAACELVDGHRDQAMAAAAALRLTHAAAFVHEQLPLTDRPRPKNRPTIDHLFGPNIELLTGDGIAPFGFELLANSDDPTQNNSERILRVIIEIARATGAQGRIQGRYNELELEYVQSEDEKWSHLAWINEVCKKKEGEMHACAGACGAILGGGSEEEIEKLRSFGLHVGILQAIGSMVKRGEKAHMEVVSGLRRKALEELKAFNQEKIGPISSLVEPELLLSVK</sequence>
<gene>
    <name evidence="7" type="ORF">K2173_010729</name>
</gene>
<keyword evidence="4" id="KW-0460">Magnesium</keyword>
<evidence type="ECO:0000256" key="5">
    <source>
        <dbReference type="RuleBase" id="RU004466"/>
    </source>
</evidence>
<evidence type="ECO:0000256" key="2">
    <source>
        <dbReference type="ARBA" id="ARBA00006706"/>
    </source>
</evidence>
<dbReference type="GO" id="GO:0046872">
    <property type="term" value="F:metal ion binding"/>
    <property type="evidence" value="ECO:0007669"/>
    <property type="project" value="UniProtKB-KW"/>
</dbReference>
<evidence type="ECO:0000313" key="7">
    <source>
        <dbReference type="EMBL" id="KAJ8754638.1"/>
    </source>
</evidence>
<organism evidence="7 8">
    <name type="scientific">Erythroxylum novogranatense</name>
    <dbReference type="NCBI Taxonomy" id="1862640"/>
    <lineage>
        <taxon>Eukaryota</taxon>
        <taxon>Viridiplantae</taxon>
        <taxon>Streptophyta</taxon>
        <taxon>Embryophyta</taxon>
        <taxon>Tracheophyta</taxon>
        <taxon>Spermatophyta</taxon>
        <taxon>Magnoliopsida</taxon>
        <taxon>eudicotyledons</taxon>
        <taxon>Gunneridae</taxon>
        <taxon>Pentapetalae</taxon>
        <taxon>rosids</taxon>
        <taxon>fabids</taxon>
        <taxon>Malpighiales</taxon>
        <taxon>Erythroxylaceae</taxon>
        <taxon>Erythroxylum</taxon>
    </lineage>
</organism>
<evidence type="ECO:0000256" key="3">
    <source>
        <dbReference type="ARBA" id="ARBA00022723"/>
    </source>
</evidence>
<keyword evidence="8" id="KW-1185">Reference proteome</keyword>
<keyword evidence="6" id="KW-0732">Signal</keyword>
<dbReference type="PANTHER" id="PTHR43281">
    <property type="entry name" value="FARNESYL DIPHOSPHATE SYNTHASE"/>
    <property type="match status" value="1"/>
</dbReference>